<dbReference type="eggNOG" id="KOG1496">
    <property type="taxonomic scope" value="Eukaryota"/>
</dbReference>
<dbReference type="InterPro" id="IPR022383">
    <property type="entry name" value="Lactate/malate_DH_C"/>
</dbReference>
<protein>
    <recommendedName>
        <fullName evidence="5">Putative malate dehydrogenase 1B</fullName>
    </recommendedName>
</protein>
<evidence type="ECO:0000259" key="7">
    <source>
        <dbReference type="Pfam" id="PF02866"/>
    </source>
</evidence>
<feature type="compositionally biased region" description="Polar residues" evidence="6">
    <location>
        <begin position="500"/>
        <end position="510"/>
    </location>
</feature>
<dbReference type="Pfam" id="PF02866">
    <property type="entry name" value="Ldh_1_C"/>
    <property type="match status" value="1"/>
</dbReference>
<dbReference type="AlphaFoldDB" id="A0A151N9I5"/>
<evidence type="ECO:0000256" key="1">
    <source>
        <dbReference type="ARBA" id="ARBA00009613"/>
    </source>
</evidence>
<dbReference type="Proteomes" id="UP000050525">
    <property type="component" value="Unassembled WGS sequence"/>
</dbReference>
<reference evidence="8 9" key="1">
    <citation type="journal article" date="2012" name="Genome Biol.">
        <title>Sequencing three crocodilian genomes to illuminate the evolution of archosaurs and amniotes.</title>
        <authorList>
            <person name="St John J.A."/>
            <person name="Braun E.L."/>
            <person name="Isberg S.R."/>
            <person name="Miles L.G."/>
            <person name="Chong A.Y."/>
            <person name="Gongora J."/>
            <person name="Dalzell P."/>
            <person name="Moran C."/>
            <person name="Bed'hom B."/>
            <person name="Abzhanov A."/>
            <person name="Burgess S.C."/>
            <person name="Cooksey A.M."/>
            <person name="Castoe T.A."/>
            <person name="Crawford N.G."/>
            <person name="Densmore L.D."/>
            <person name="Drew J.C."/>
            <person name="Edwards S.V."/>
            <person name="Faircloth B.C."/>
            <person name="Fujita M.K."/>
            <person name="Greenwold M.J."/>
            <person name="Hoffmann F.G."/>
            <person name="Howard J.M."/>
            <person name="Iguchi T."/>
            <person name="Janes D.E."/>
            <person name="Khan S.Y."/>
            <person name="Kohno S."/>
            <person name="de Koning A.J."/>
            <person name="Lance S.L."/>
            <person name="McCarthy F.M."/>
            <person name="McCormack J.E."/>
            <person name="Merchant M.E."/>
            <person name="Peterson D.G."/>
            <person name="Pollock D.D."/>
            <person name="Pourmand N."/>
            <person name="Raney B.J."/>
            <person name="Roessler K.A."/>
            <person name="Sanford J.R."/>
            <person name="Sawyer R.H."/>
            <person name="Schmidt C.J."/>
            <person name="Triplett E.W."/>
            <person name="Tuberville T.D."/>
            <person name="Venegas-Anaya M."/>
            <person name="Howard J.T."/>
            <person name="Jarvis E.D."/>
            <person name="Guillette L.J.Jr."/>
            <person name="Glenn T.C."/>
            <person name="Green R.E."/>
            <person name="Ray D.A."/>
        </authorList>
    </citation>
    <scope>NUCLEOTIDE SEQUENCE [LARGE SCALE GENOMIC DNA]</scope>
    <source>
        <strain evidence="8">KSC_2009_1</strain>
    </source>
</reference>
<dbReference type="Gene3D" id="3.90.110.10">
    <property type="entry name" value="Lactate dehydrogenase/glycoside hydrolase, family 4, C-terminal"/>
    <property type="match status" value="1"/>
</dbReference>
<dbReference type="SUPFAM" id="SSF56327">
    <property type="entry name" value="LDH C-terminal domain-like"/>
    <property type="match status" value="1"/>
</dbReference>
<dbReference type="PhylomeDB" id="A0A151N9I5"/>
<evidence type="ECO:0000256" key="5">
    <source>
        <dbReference type="ARBA" id="ARBA00039310"/>
    </source>
</evidence>
<sequence length="523" mass="59294">MAQFVLAGRADCPYYAKAEILADYLQVNLPNFRIYKITQHPDNWEQWLHDICEKNGWKHKRSPIVWRELLDRGGKGLLLGGFNDFLEHAQHYYSITSDLLSEEMLQIGEENLQTHIQIEKEEEERKSLINPLQVWISSASAPACYHLIPLLANGEVFGITTEISIHLLDRYSCKEILHGTVMEAQDLAYPLLRSVSMHIELDEAFLQADVIILLDDILLERDTTSFENCIRQVNELCKVYGPLIEKNAKSGVRIVVAGKTFVNLKTLMIMTYAPSINPGNIIAMAMLLESAAKAMLARKLNMNSAGIKDVIVWGNITGSSYVDLSNAKVYRYDSAIWGPPSFSRPLLDMIYDSKWLHSEFVTALSSLNSREYHCVGMSPAHVIATVLRYWYQDSPPREIVSMGVLSEGQFCIPEGIVFSMPVSFQNGTWEVITETEINEKTQEIMDCLAYDLIQEKQVALGEIQKMQPYKKEVDTSFNIFSLLDNVEEEKVEKPKEELETLSSGSHQSETFEGEKSASFPDVD</sequence>
<evidence type="ECO:0000256" key="3">
    <source>
        <dbReference type="ARBA" id="ARBA00023002"/>
    </source>
</evidence>
<proteinExistence type="inferred from homology"/>
<feature type="region of interest" description="Disordered" evidence="6">
    <location>
        <begin position="491"/>
        <end position="523"/>
    </location>
</feature>
<name>A0A151N9I5_ALLMI</name>
<evidence type="ECO:0000256" key="4">
    <source>
        <dbReference type="ARBA" id="ARBA00023027"/>
    </source>
</evidence>
<dbReference type="GO" id="GO:0016615">
    <property type="term" value="F:malate dehydrogenase activity"/>
    <property type="evidence" value="ECO:0007669"/>
    <property type="project" value="InterPro"/>
</dbReference>
<organism evidence="8 9">
    <name type="scientific">Alligator mississippiensis</name>
    <name type="common">American alligator</name>
    <dbReference type="NCBI Taxonomy" id="8496"/>
    <lineage>
        <taxon>Eukaryota</taxon>
        <taxon>Metazoa</taxon>
        <taxon>Chordata</taxon>
        <taxon>Craniata</taxon>
        <taxon>Vertebrata</taxon>
        <taxon>Euteleostomi</taxon>
        <taxon>Archelosauria</taxon>
        <taxon>Archosauria</taxon>
        <taxon>Crocodylia</taxon>
        <taxon>Alligatoridae</taxon>
        <taxon>Alligatorinae</taxon>
        <taxon>Alligator</taxon>
    </lineage>
</organism>
<evidence type="ECO:0000313" key="9">
    <source>
        <dbReference type="Proteomes" id="UP000050525"/>
    </source>
</evidence>
<dbReference type="FunFam" id="3.90.110.10:FF:000006">
    <property type="entry name" value="putative malate dehydrogenase 1B"/>
    <property type="match status" value="1"/>
</dbReference>
<keyword evidence="2" id="KW-0816">Tricarboxylic acid cycle</keyword>
<dbReference type="SUPFAM" id="SSF51735">
    <property type="entry name" value="NAD(P)-binding Rossmann-fold domains"/>
    <property type="match status" value="1"/>
</dbReference>
<keyword evidence="4" id="KW-0520">NAD</keyword>
<gene>
    <name evidence="8" type="primary">MDH1B</name>
    <name evidence="8" type="ORF">Y1Q_0008648</name>
</gene>
<dbReference type="Gene3D" id="3.40.50.720">
    <property type="entry name" value="NAD(P)-binding Rossmann-like Domain"/>
    <property type="match status" value="1"/>
</dbReference>
<evidence type="ECO:0000256" key="6">
    <source>
        <dbReference type="SAM" id="MobiDB-lite"/>
    </source>
</evidence>
<accession>A0A151N9I5</accession>
<dbReference type="InterPro" id="IPR010945">
    <property type="entry name" value="Malate_DH_type2"/>
</dbReference>
<dbReference type="InterPro" id="IPR015955">
    <property type="entry name" value="Lactate_DH/Glyco_Ohase_4_C"/>
</dbReference>
<dbReference type="GO" id="GO:0006108">
    <property type="term" value="P:malate metabolic process"/>
    <property type="evidence" value="ECO:0007669"/>
    <property type="project" value="InterPro"/>
</dbReference>
<dbReference type="GO" id="GO:0016616">
    <property type="term" value="F:oxidoreductase activity, acting on the CH-OH group of donors, NAD or NADP as acceptor"/>
    <property type="evidence" value="ECO:0007669"/>
    <property type="project" value="InterPro"/>
</dbReference>
<dbReference type="GeneID" id="102568412"/>
<comment type="similarity">
    <text evidence="1">Belongs to the LDH/MDH superfamily. MDH type 2 family.</text>
</comment>
<dbReference type="RefSeq" id="XP_019347874.1">
    <property type="nucleotide sequence ID" value="XM_019492329.1"/>
</dbReference>
<dbReference type="FunFam" id="3.40.50.720:FF:000144">
    <property type="entry name" value="Malate dehydrogenase [NADP]"/>
    <property type="match status" value="1"/>
</dbReference>
<comment type="caution">
    <text evidence="8">The sequence shown here is derived from an EMBL/GenBank/DDBJ whole genome shotgun (WGS) entry which is preliminary data.</text>
</comment>
<dbReference type="CDD" id="cd05295">
    <property type="entry name" value="MDH_like"/>
    <property type="match status" value="1"/>
</dbReference>
<dbReference type="CTD" id="130752"/>
<evidence type="ECO:0000256" key="2">
    <source>
        <dbReference type="ARBA" id="ARBA00022532"/>
    </source>
</evidence>
<dbReference type="PANTHER" id="PTHR23382">
    <property type="entry name" value="MALATE DEHYDROGENASE"/>
    <property type="match status" value="1"/>
</dbReference>
<evidence type="ECO:0000313" key="8">
    <source>
        <dbReference type="EMBL" id="KYO33431.1"/>
    </source>
</evidence>
<dbReference type="GO" id="GO:0006099">
    <property type="term" value="P:tricarboxylic acid cycle"/>
    <property type="evidence" value="ECO:0007669"/>
    <property type="project" value="UniProtKB-KW"/>
</dbReference>
<keyword evidence="9" id="KW-1185">Reference proteome</keyword>
<dbReference type="InterPro" id="IPR036291">
    <property type="entry name" value="NAD(P)-bd_dom_sf"/>
</dbReference>
<dbReference type="OrthoDB" id="1510206at2759"/>
<dbReference type="KEGG" id="amj:102568412"/>
<dbReference type="EMBL" id="AKHW03003682">
    <property type="protein sequence ID" value="KYO33431.1"/>
    <property type="molecule type" value="Genomic_DNA"/>
</dbReference>
<feature type="domain" description="Lactate/malate dehydrogenase C-terminal" evidence="7">
    <location>
        <begin position="377"/>
        <end position="457"/>
    </location>
</feature>
<keyword evidence="3" id="KW-0560">Oxidoreductase</keyword>